<dbReference type="Proteomes" id="UP000253090">
    <property type="component" value="Unassembled WGS sequence"/>
</dbReference>
<reference evidence="1 2" key="1">
    <citation type="submission" date="2018-07" db="EMBL/GenBank/DDBJ databases">
        <title>Genomic Encyclopedia of Type Strains, Phase III (KMG-III): the genomes of soil and plant-associated and newly described type strains.</title>
        <authorList>
            <person name="Whitman W."/>
        </authorList>
    </citation>
    <scope>NUCLEOTIDE SEQUENCE [LARGE SCALE GENOMIC DNA]</scope>
    <source>
        <strain evidence="1 2">CECT 8333</strain>
    </source>
</reference>
<comment type="caution">
    <text evidence="1">The sequence shown here is derived from an EMBL/GenBank/DDBJ whole genome shotgun (WGS) entry which is preliminary data.</text>
</comment>
<protein>
    <submittedName>
        <fullName evidence="1">Uncharacterized protein</fullName>
    </submittedName>
</protein>
<keyword evidence="2" id="KW-1185">Reference proteome</keyword>
<name>A0A369B685_9BACL</name>
<gene>
    <name evidence="1" type="ORF">DFP94_11081</name>
</gene>
<dbReference type="EMBL" id="QPJW01000010">
    <property type="protein sequence ID" value="RCX17020.1"/>
    <property type="molecule type" value="Genomic_DNA"/>
</dbReference>
<sequence>MKRIVFIVVLALIAGSWGGNLWVYYNSQLPEPVFFKHYIEVENSPGYSFDLNYLENKSAKVKIQSIRIPELPNATVTPILVQNSYVHQNQGTMRTQIMDYDLLQPTFPEDGPLVIHRVEAVFDDNSTKELEIGEIRVYNDLLKGDSPIQSTSGGSSSENAGYTRVKFTKDTVITEISSAYLPGLGDRLTVILEAPSIKHLEQSEIQFGSETTHSGVPLSQIPFPLKFKKGDTASVTYKFDPLQNADAMAKSEVYRFLLRMELQLDNGKKAAYPIFVQSDPYLSQREVAAIVKSRRSGS</sequence>
<dbReference type="AlphaFoldDB" id="A0A369B685"/>
<proteinExistence type="predicted"/>
<accession>A0A369B685</accession>
<organism evidence="1 2">
    <name type="scientific">Fontibacillus phaseoli</name>
    <dbReference type="NCBI Taxonomy" id="1416533"/>
    <lineage>
        <taxon>Bacteria</taxon>
        <taxon>Bacillati</taxon>
        <taxon>Bacillota</taxon>
        <taxon>Bacilli</taxon>
        <taxon>Bacillales</taxon>
        <taxon>Paenibacillaceae</taxon>
        <taxon>Fontibacillus</taxon>
    </lineage>
</organism>
<evidence type="ECO:0000313" key="2">
    <source>
        <dbReference type="Proteomes" id="UP000253090"/>
    </source>
</evidence>
<evidence type="ECO:0000313" key="1">
    <source>
        <dbReference type="EMBL" id="RCX17020.1"/>
    </source>
</evidence>